<protein>
    <submittedName>
        <fullName evidence="1">Uncharacterized protein</fullName>
    </submittedName>
</protein>
<evidence type="ECO:0000313" key="1">
    <source>
        <dbReference type="EMBL" id="KAI9922916.1"/>
    </source>
</evidence>
<organism evidence="1 2">
    <name type="scientific">Peronosclerospora sorghi</name>
    <dbReference type="NCBI Taxonomy" id="230839"/>
    <lineage>
        <taxon>Eukaryota</taxon>
        <taxon>Sar</taxon>
        <taxon>Stramenopiles</taxon>
        <taxon>Oomycota</taxon>
        <taxon>Peronosporomycetes</taxon>
        <taxon>Peronosporales</taxon>
        <taxon>Peronosporaceae</taxon>
        <taxon>Peronosclerospora</taxon>
    </lineage>
</organism>
<dbReference type="Proteomes" id="UP001163321">
    <property type="component" value="Chromosome 1"/>
</dbReference>
<dbReference type="EMBL" id="CM047580">
    <property type="protein sequence ID" value="KAI9922916.1"/>
    <property type="molecule type" value="Genomic_DNA"/>
</dbReference>
<name>A0ACC0WXD1_9STRA</name>
<sequence length="100" mass="11462">MTSLFAWMLRLQIRKNQYRKEKQQEQVRAHFYKPKQEPYRRAGSAIPIAVKKAGRRVAANPPSLGRAQRPNIDEELSSSCGKAFHPIPQNSVQQLTTFAI</sequence>
<proteinExistence type="predicted"/>
<accession>A0ACC0WXD1</accession>
<keyword evidence="2" id="KW-1185">Reference proteome</keyword>
<comment type="caution">
    <text evidence="1">The sequence shown here is derived from an EMBL/GenBank/DDBJ whole genome shotgun (WGS) entry which is preliminary data.</text>
</comment>
<evidence type="ECO:0000313" key="2">
    <source>
        <dbReference type="Proteomes" id="UP001163321"/>
    </source>
</evidence>
<gene>
    <name evidence="1" type="ORF">PsorP6_000319</name>
</gene>
<reference evidence="1 2" key="1">
    <citation type="journal article" date="2022" name="bioRxiv">
        <title>The genome of the oomycete Peronosclerospora sorghi, a cosmopolitan pathogen of maize and sorghum, is inflated with dispersed pseudogenes.</title>
        <authorList>
            <person name="Fletcher K."/>
            <person name="Martin F."/>
            <person name="Isakeit T."/>
            <person name="Cavanaugh K."/>
            <person name="Magill C."/>
            <person name="Michelmore R."/>
        </authorList>
    </citation>
    <scope>NUCLEOTIDE SEQUENCE [LARGE SCALE GENOMIC DNA]</scope>
    <source>
        <strain evidence="1">P6</strain>
    </source>
</reference>